<comment type="caution">
    <text evidence="2">The sequence shown here is derived from an EMBL/GenBank/DDBJ whole genome shotgun (WGS) entry which is preliminary data.</text>
</comment>
<feature type="region of interest" description="Disordered" evidence="1">
    <location>
        <begin position="413"/>
        <end position="450"/>
    </location>
</feature>
<feature type="compositionally biased region" description="Basic and acidic residues" evidence="1">
    <location>
        <begin position="57"/>
        <end position="68"/>
    </location>
</feature>
<dbReference type="EMBL" id="SDOX01000183">
    <property type="protein sequence ID" value="TFJ80063.1"/>
    <property type="molecule type" value="Genomic_DNA"/>
</dbReference>
<evidence type="ECO:0000256" key="1">
    <source>
        <dbReference type="SAM" id="MobiDB-lite"/>
    </source>
</evidence>
<feature type="region of interest" description="Disordered" evidence="1">
    <location>
        <begin position="859"/>
        <end position="881"/>
    </location>
</feature>
<feature type="region of interest" description="Disordered" evidence="1">
    <location>
        <begin position="1029"/>
        <end position="1065"/>
    </location>
</feature>
<evidence type="ECO:0000313" key="2">
    <source>
        <dbReference type="EMBL" id="TFJ80063.1"/>
    </source>
</evidence>
<feature type="compositionally biased region" description="Acidic residues" evidence="1">
    <location>
        <begin position="1048"/>
        <end position="1058"/>
    </location>
</feature>
<organism evidence="2 3">
    <name type="scientific">Nannochloropsis salina CCMP1776</name>
    <dbReference type="NCBI Taxonomy" id="1027361"/>
    <lineage>
        <taxon>Eukaryota</taxon>
        <taxon>Sar</taxon>
        <taxon>Stramenopiles</taxon>
        <taxon>Ochrophyta</taxon>
        <taxon>Eustigmatophyceae</taxon>
        <taxon>Eustigmatales</taxon>
        <taxon>Monodopsidaceae</taxon>
        <taxon>Microchloropsis</taxon>
        <taxon>Microchloropsis salina</taxon>
    </lineage>
</organism>
<feature type="region of interest" description="Disordered" evidence="1">
    <location>
        <begin position="41"/>
        <end position="74"/>
    </location>
</feature>
<keyword evidence="3" id="KW-1185">Reference proteome</keyword>
<reference evidence="2 3" key="1">
    <citation type="submission" date="2019-01" db="EMBL/GenBank/DDBJ databases">
        <title>Nuclear Genome Assembly of the Microalgal Biofuel strain Nannochloropsis salina CCMP1776.</title>
        <authorList>
            <person name="Hovde B."/>
        </authorList>
    </citation>
    <scope>NUCLEOTIDE SEQUENCE [LARGE SCALE GENOMIC DNA]</scope>
    <source>
        <strain evidence="2 3">CCMP1776</strain>
    </source>
</reference>
<protein>
    <submittedName>
        <fullName evidence="2">Uncharacterized protein</fullName>
    </submittedName>
</protein>
<feature type="compositionally biased region" description="Pro residues" evidence="1">
    <location>
        <begin position="863"/>
        <end position="872"/>
    </location>
</feature>
<accession>A0A4D9CR65</accession>
<feature type="compositionally biased region" description="Low complexity" evidence="1">
    <location>
        <begin position="110"/>
        <end position="127"/>
    </location>
</feature>
<dbReference type="Proteomes" id="UP000355283">
    <property type="component" value="Unassembled WGS sequence"/>
</dbReference>
<evidence type="ECO:0000313" key="3">
    <source>
        <dbReference type="Proteomes" id="UP000355283"/>
    </source>
</evidence>
<dbReference type="OrthoDB" id="10431101at2759"/>
<gene>
    <name evidence="2" type="ORF">NSK_008621</name>
</gene>
<name>A0A4D9CR65_9STRA</name>
<feature type="compositionally biased region" description="Basic and acidic residues" evidence="1">
    <location>
        <begin position="416"/>
        <end position="429"/>
    </location>
</feature>
<proteinExistence type="predicted"/>
<feature type="region of interest" description="Disordered" evidence="1">
    <location>
        <begin position="279"/>
        <end position="362"/>
    </location>
</feature>
<sequence length="1545" mass="166832">MRDVMACMALSKDLGRLLCVTREGVAYGLRTRQVIQRARQLSKDAHDNMGNGPGGEVRPETKSKKAWEDSEGGVTRGAAHRLNVLGPSLFDLSLEPKYQKDTFAPFQTQSGGDSSTGNSGGSSSMSAGSGGAGNSKRFAKAISLGSTSTEGDFVPQCCIWWTLGRLDGRSVGPAGPASSMALVGGTSGGRGALSIIDMDHGREVDLLYVPSCEVGGADASGGVSALRIHSLRADGVCSESISEGVSEQRVLLMTTASGRLFWLVLDCATDSPAISASLSQHHRGAGLQEDSSGPPSEVAYREPSVGPSGFSPDPGGVSRSTPLPGGRPPHPAHRERTKSRGRGGKKDADGEGNGGILATTTSQADGFRGGEAASLWVWCLSRLDPHLSPECLPRLPRMYSCINTGNEATEAPCPLWEKDDSRRGGDRSRPGVWEDTSLVSAVESNPRADQGHEQRAFGIIVTRLDAAGRNVTVEVHYCAQAPCGPGAGRPCRRLCEMAVARDLEALERPSESGHGTRGAMCVSRLVEATVMPEKILVLSVGACRLQGGTAGWEAVTDEDEGGESEEEDADSSFWLLIYRLPADEADEKDTDHGVDKGGIHPVTPLSRAFPSPTKAPLRFLDWLIPVKPDIRDVLRLARSRMFLPQNGASPKADSGPDQLLAWSLGVWSQCSVFFLRFVADKKEEMPPSPRPVKRGGFVLLQYSKPSSLPSSLQARALAPGELVKFVEGLGEEGRVDDALVLGWSLLLGDRERKRVVLKGPKLHPEYFRRLLGADPELASGRDGRARIALRCVRWMVGTTSAGGWTKEDLLLFLEVCPDYSLKLVVSLLLSRRRVSEALFASWVRGGVPGVSATLDRLGAMAARPPPSPPSPSPASSGSASASSTASLLMPLSRCDVAWLCGVGAGRCIIQAARSVLWAVLPLRLQLDILLSDPQLLLLDEQYQWLLSKLPHLPRPCLGALGLQLSYWVGAGPLPNRDPPPPLPMSPRLMVRVCNRETEGKEVRGVPLFSAWSPRDRVVEGLAMAVDATAQKTDVSDSKRKQKEAYTTTDEEISENLEEVEPRKEKQRRNRMLADMFLEVLFILAEPLAFTPIALQARRFAQSSTTDNGLLKRPVGLSTSVMEAFEAQVLIEQLLARWSCEVTVNGPAAAASPRDERFTPAITLMRALRGEYKNSGAAALLLEAAGDWEDALRLRLEEMIKILASGGNGDDDELSDQAVEVLLGLLHSHVLRRRGINKLSTRERMAINLLQAWASMELPSNPLEDAILSPAFCNAVSYGNGTSPTSTNDCLWVWHMGIALMASLLILHAGTPGSLVDADGGLTVPVSKPLRFSSYFYVRLTEHVIEHGSVMQELGVTDLWSTGGREPTQLRIPMPIPALWDSVYQQISRLERGQAASNRVEVLVESLLAAAYRSPSYEGGDTRDWSTRLNEERGSEYSRAFANGRSSEGVVGRFRVVAFSCGHVLNQTELVQVFVPSLASKLTSLARPLHLTAEILCQEYQAAIRSNKYGPESSVNKQRSDAHISLACPSCVADFLVNMLEQDKND</sequence>
<feature type="region of interest" description="Disordered" evidence="1">
    <location>
        <begin position="103"/>
        <end position="132"/>
    </location>
</feature>
<feature type="compositionally biased region" description="Basic residues" evidence="1">
    <location>
        <begin position="330"/>
        <end position="343"/>
    </location>
</feature>